<dbReference type="PANTHER" id="PTHR34220:SF7">
    <property type="entry name" value="SENSOR HISTIDINE KINASE YPDA"/>
    <property type="match status" value="1"/>
</dbReference>
<feature type="transmembrane region" description="Helical" evidence="1">
    <location>
        <begin position="48"/>
        <end position="70"/>
    </location>
</feature>
<evidence type="ECO:0000313" key="3">
    <source>
        <dbReference type="EMBL" id="SHF21609.1"/>
    </source>
</evidence>
<protein>
    <submittedName>
        <fullName evidence="3">Histidine kinase</fullName>
    </submittedName>
</protein>
<reference evidence="3 4" key="1">
    <citation type="submission" date="2016-11" db="EMBL/GenBank/DDBJ databases">
        <authorList>
            <person name="Jaros S."/>
            <person name="Januszkiewicz K."/>
            <person name="Wedrychowicz H."/>
        </authorList>
    </citation>
    <scope>NUCLEOTIDE SEQUENCE [LARGE SCALE GENOMIC DNA]</scope>
    <source>
        <strain evidence="3 4">DSM 18119</strain>
    </source>
</reference>
<dbReference type="OrthoDB" id="9792992at2"/>
<feature type="transmembrane region" description="Helical" evidence="1">
    <location>
        <begin position="123"/>
        <end position="146"/>
    </location>
</feature>
<organism evidence="3 4">
    <name type="scientific">Flavisolibacter ginsengisoli DSM 18119</name>
    <dbReference type="NCBI Taxonomy" id="1121884"/>
    <lineage>
        <taxon>Bacteria</taxon>
        <taxon>Pseudomonadati</taxon>
        <taxon>Bacteroidota</taxon>
        <taxon>Chitinophagia</taxon>
        <taxon>Chitinophagales</taxon>
        <taxon>Chitinophagaceae</taxon>
        <taxon>Flavisolibacter</taxon>
    </lineage>
</organism>
<keyword evidence="1" id="KW-1133">Transmembrane helix</keyword>
<proteinExistence type="predicted"/>
<dbReference type="PANTHER" id="PTHR34220">
    <property type="entry name" value="SENSOR HISTIDINE KINASE YPDA"/>
    <property type="match status" value="1"/>
</dbReference>
<feature type="domain" description="Signal transduction histidine kinase internal region" evidence="2">
    <location>
        <begin position="166"/>
        <end position="245"/>
    </location>
</feature>
<keyword evidence="4" id="KW-1185">Reference proteome</keyword>
<keyword evidence="3" id="KW-0418">Kinase</keyword>
<evidence type="ECO:0000256" key="1">
    <source>
        <dbReference type="SAM" id="Phobius"/>
    </source>
</evidence>
<feature type="transmembrane region" description="Helical" evidence="1">
    <location>
        <begin position="82"/>
        <end position="103"/>
    </location>
</feature>
<dbReference type="AlphaFoldDB" id="A0A1M4ZUA1"/>
<feature type="transmembrane region" description="Helical" evidence="1">
    <location>
        <begin position="21"/>
        <end position="42"/>
    </location>
</feature>
<dbReference type="InterPro" id="IPR050640">
    <property type="entry name" value="Bact_2-comp_sensor_kinase"/>
</dbReference>
<dbReference type="InterPro" id="IPR010559">
    <property type="entry name" value="Sig_transdc_His_kin_internal"/>
</dbReference>
<evidence type="ECO:0000259" key="2">
    <source>
        <dbReference type="Pfam" id="PF06580"/>
    </source>
</evidence>
<dbReference type="RefSeq" id="WP_072835269.1">
    <property type="nucleotide sequence ID" value="NZ_FQUU01000007.1"/>
</dbReference>
<gene>
    <name evidence="3" type="ORF">SAMN02745131_02082</name>
</gene>
<accession>A0A1M4ZUA1</accession>
<evidence type="ECO:0000313" key="4">
    <source>
        <dbReference type="Proteomes" id="UP000184048"/>
    </source>
</evidence>
<keyword evidence="1" id="KW-0812">Transmembrane</keyword>
<dbReference type="EMBL" id="FQUU01000007">
    <property type="protein sequence ID" value="SHF21609.1"/>
    <property type="molecule type" value="Genomic_DNA"/>
</dbReference>
<dbReference type="GO" id="GO:0000155">
    <property type="term" value="F:phosphorelay sensor kinase activity"/>
    <property type="evidence" value="ECO:0007669"/>
    <property type="project" value="InterPro"/>
</dbReference>
<dbReference type="GO" id="GO:0016020">
    <property type="term" value="C:membrane"/>
    <property type="evidence" value="ECO:0007669"/>
    <property type="project" value="InterPro"/>
</dbReference>
<sequence length="379" mass="44355">MPLPKTNEFVFLPKYRVWRHLTYWSCHIVIWAIFWIVTGSGYSFPRQVFSMIVWTPVFIFFGYPLVYGAIPRLLLQGKVWQFLLVGVCWAIAGLLINGCYRYYVYVPLQQYLELDHIYAQKTLMPLPSSYLCMTTAVATPMVIRFFKLWTIKQRDLMLAQQERITAQLQLLKAQVHPHFLFNTLNNIYALAMESSPRTPEMILKLSSLLSYMLYDCRDEQVLLEKEVDIMKNYIDLEKERYGDKIDISVNIEGDIQDRYITPLLILPFLENAFKHGTSEQLEKPWMSVDIVVKDHQLKCKVVNSKDQFVPFHENGVGINNVKKRLELLYQEKHDIKLKDEGDFFVVSLLLNLKASSNSVPGKIGDHFKRYMHEDPLPVN</sequence>
<name>A0A1M4ZUA1_9BACT</name>
<keyword evidence="3" id="KW-0808">Transferase</keyword>
<dbReference type="Pfam" id="PF06580">
    <property type="entry name" value="His_kinase"/>
    <property type="match status" value="1"/>
</dbReference>
<keyword evidence="1" id="KW-0472">Membrane</keyword>
<dbReference type="STRING" id="1121884.SAMN02745131_02082"/>
<dbReference type="Proteomes" id="UP000184048">
    <property type="component" value="Unassembled WGS sequence"/>
</dbReference>